<proteinExistence type="predicted"/>
<organism evidence="1 2">
    <name type="scientific">Porites evermanni</name>
    <dbReference type="NCBI Taxonomy" id="104178"/>
    <lineage>
        <taxon>Eukaryota</taxon>
        <taxon>Metazoa</taxon>
        <taxon>Cnidaria</taxon>
        <taxon>Anthozoa</taxon>
        <taxon>Hexacorallia</taxon>
        <taxon>Scleractinia</taxon>
        <taxon>Fungiina</taxon>
        <taxon>Poritidae</taxon>
        <taxon>Porites</taxon>
    </lineage>
</organism>
<gene>
    <name evidence="1" type="ORF">PEVE_00030891</name>
</gene>
<dbReference type="Proteomes" id="UP001159427">
    <property type="component" value="Unassembled WGS sequence"/>
</dbReference>
<protein>
    <submittedName>
        <fullName evidence="1">Uncharacterized protein</fullName>
    </submittedName>
</protein>
<sequence>MTKPLKGPKEPKVGNAKGLNFLRSHPRVWKINITHTMHLTSMQRTQDEDSGEKPFEEERDLVAENYDLKQKLLLSKFGLERFGSNDDDIFFYTGFQSYRALMAFWNFIKPCSGSLMSWNTAREKVKESSSNNANLFPFLQGQEKKKK</sequence>
<comment type="caution">
    <text evidence="1">The sequence shown here is derived from an EMBL/GenBank/DDBJ whole genome shotgun (WGS) entry which is preliminary data.</text>
</comment>
<accession>A0ABN8LHN5</accession>
<dbReference type="EMBL" id="CALNXI010000044">
    <property type="protein sequence ID" value="CAH3016622.1"/>
    <property type="molecule type" value="Genomic_DNA"/>
</dbReference>
<name>A0ABN8LHN5_9CNID</name>
<evidence type="ECO:0000313" key="1">
    <source>
        <dbReference type="EMBL" id="CAH3016622.1"/>
    </source>
</evidence>
<evidence type="ECO:0000313" key="2">
    <source>
        <dbReference type="Proteomes" id="UP001159427"/>
    </source>
</evidence>
<keyword evidence="2" id="KW-1185">Reference proteome</keyword>
<reference evidence="1 2" key="1">
    <citation type="submission" date="2022-05" db="EMBL/GenBank/DDBJ databases">
        <authorList>
            <consortium name="Genoscope - CEA"/>
            <person name="William W."/>
        </authorList>
    </citation>
    <scope>NUCLEOTIDE SEQUENCE [LARGE SCALE GENOMIC DNA]</scope>
</reference>